<evidence type="ECO:0000313" key="11">
    <source>
        <dbReference type="EMBL" id="SFX37837.1"/>
    </source>
</evidence>
<sequence length="543" mass="58850">MLNRLNIPIRLLLLGGVPMLGLLLVLVASFRVSEFKDELFDRLYDQHLVILGDVLHTQRLLQQTALDEIRRYRTGWASQDATRDSVTQLLEQAKGYWSAYQSVRPDADNELDQQADQQVERALRLYQEWLQPAGTDALFVRILNESTFNGEVGQHLNAMGQALDQLVQAQIHAAADVQQEAAGLTERMAAWYLLGGTGLVLGSLLLAWRIQRSIKLPLYELRRLILAVERDSDLTLRSSVRGSDEVAEAATALNTMLSHFQQLIQDMERNANQLKKHAGRMHAISEEVSSSAINQASETDQMAASISQMSQAIADVAASADHAARLARQADVLSSDGAGKVSEGMQVTEQLAGRMASAAEIIAGLHRESANISGVLGVIQNIAEQTNLLALNAAIEAARAGEAGRGFAVVADEVRSLSASTASATESIRKMLQQLQQQADLAVESMQQAGDQVKGSVDFARESSVALEAISQAVQSIAEVNAGISAATEQQKLAADQTRDGVGQLNADVTRLSQEAGESTRISQELADLAVSLRTKVRQFKVI</sequence>
<dbReference type="PRINTS" id="PR00260">
    <property type="entry name" value="CHEMTRNSDUCR"/>
</dbReference>
<dbReference type="SMART" id="SM00283">
    <property type="entry name" value="MA"/>
    <property type="match status" value="1"/>
</dbReference>
<keyword evidence="2 8" id="KW-0812">Transmembrane</keyword>
<evidence type="ECO:0000256" key="2">
    <source>
        <dbReference type="ARBA" id="ARBA00022692"/>
    </source>
</evidence>
<dbReference type="GO" id="GO:0007165">
    <property type="term" value="P:signal transduction"/>
    <property type="evidence" value="ECO:0007669"/>
    <property type="project" value="UniProtKB-KW"/>
</dbReference>
<dbReference type="AlphaFoldDB" id="A0A1K1WM35"/>
<dbReference type="CDD" id="cd06225">
    <property type="entry name" value="HAMP"/>
    <property type="match status" value="1"/>
</dbReference>
<comment type="similarity">
    <text evidence="6">Belongs to the methyl-accepting chemotaxis (MCP) protein family.</text>
</comment>
<dbReference type="GO" id="GO:0004888">
    <property type="term" value="F:transmembrane signaling receptor activity"/>
    <property type="evidence" value="ECO:0007669"/>
    <property type="project" value="InterPro"/>
</dbReference>
<evidence type="ECO:0000259" key="10">
    <source>
        <dbReference type="PROSITE" id="PS50885"/>
    </source>
</evidence>
<dbReference type="Gene3D" id="1.10.287.950">
    <property type="entry name" value="Methyl-accepting chemotaxis protein"/>
    <property type="match status" value="1"/>
</dbReference>
<keyword evidence="12" id="KW-1185">Reference proteome</keyword>
<protein>
    <submittedName>
        <fullName evidence="11">Methyl-accepting chemotaxis protein</fullName>
    </submittedName>
</protein>
<dbReference type="SUPFAM" id="SSF58104">
    <property type="entry name" value="Methyl-accepting chemotaxis protein (MCP) signaling domain"/>
    <property type="match status" value="1"/>
</dbReference>
<dbReference type="GO" id="GO:0006935">
    <property type="term" value="P:chemotaxis"/>
    <property type="evidence" value="ECO:0007669"/>
    <property type="project" value="InterPro"/>
</dbReference>
<dbReference type="STRING" id="1122209.SAMN02745752_01422"/>
<keyword evidence="5 7" id="KW-0807">Transducer</keyword>
<dbReference type="Pfam" id="PF00015">
    <property type="entry name" value="MCPsignal"/>
    <property type="match status" value="1"/>
</dbReference>
<evidence type="ECO:0000256" key="3">
    <source>
        <dbReference type="ARBA" id="ARBA00022989"/>
    </source>
</evidence>
<dbReference type="PANTHER" id="PTHR32089">
    <property type="entry name" value="METHYL-ACCEPTING CHEMOTAXIS PROTEIN MCPB"/>
    <property type="match status" value="1"/>
</dbReference>
<dbReference type="Proteomes" id="UP000182350">
    <property type="component" value="Unassembled WGS sequence"/>
</dbReference>
<dbReference type="PROSITE" id="PS50111">
    <property type="entry name" value="CHEMOTAXIS_TRANSDUC_2"/>
    <property type="match status" value="1"/>
</dbReference>
<feature type="domain" description="HAMP" evidence="10">
    <location>
        <begin position="212"/>
        <end position="265"/>
    </location>
</feature>
<organism evidence="11 12">
    <name type="scientific">Marinospirillum alkaliphilum DSM 21637</name>
    <dbReference type="NCBI Taxonomy" id="1122209"/>
    <lineage>
        <taxon>Bacteria</taxon>
        <taxon>Pseudomonadati</taxon>
        <taxon>Pseudomonadota</taxon>
        <taxon>Gammaproteobacteria</taxon>
        <taxon>Oceanospirillales</taxon>
        <taxon>Oceanospirillaceae</taxon>
        <taxon>Marinospirillum</taxon>
    </lineage>
</organism>
<gene>
    <name evidence="11" type="ORF">SAMN02745752_01422</name>
</gene>
<dbReference type="InterPro" id="IPR004089">
    <property type="entry name" value="MCPsignal_dom"/>
</dbReference>
<evidence type="ECO:0000256" key="8">
    <source>
        <dbReference type="SAM" id="Phobius"/>
    </source>
</evidence>
<dbReference type="FunFam" id="1.10.287.950:FF:000001">
    <property type="entry name" value="Methyl-accepting chemotaxis sensory transducer"/>
    <property type="match status" value="1"/>
</dbReference>
<name>A0A1K1WM35_9GAMM</name>
<accession>A0A1K1WM35</accession>
<evidence type="ECO:0000259" key="9">
    <source>
        <dbReference type="PROSITE" id="PS50111"/>
    </source>
</evidence>
<dbReference type="InterPro" id="IPR003660">
    <property type="entry name" value="HAMP_dom"/>
</dbReference>
<proteinExistence type="inferred from homology"/>
<evidence type="ECO:0000256" key="4">
    <source>
        <dbReference type="ARBA" id="ARBA00023136"/>
    </source>
</evidence>
<evidence type="ECO:0000256" key="1">
    <source>
        <dbReference type="ARBA" id="ARBA00004141"/>
    </source>
</evidence>
<dbReference type="RefSeq" id="WP_072325669.1">
    <property type="nucleotide sequence ID" value="NZ_FPJW01000004.1"/>
</dbReference>
<evidence type="ECO:0000256" key="5">
    <source>
        <dbReference type="ARBA" id="ARBA00023224"/>
    </source>
</evidence>
<dbReference type="InterPro" id="IPR004090">
    <property type="entry name" value="Chemotax_Me-accpt_rcpt"/>
</dbReference>
<dbReference type="EMBL" id="FPJW01000004">
    <property type="protein sequence ID" value="SFX37837.1"/>
    <property type="molecule type" value="Genomic_DNA"/>
</dbReference>
<evidence type="ECO:0000256" key="6">
    <source>
        <dbReference type="ARBA" id="ARBA00029447"/>
    </source>
</evidence>
<evidence type="ECO:0000256" key="7">
    <source>
        <dbReference type="PROSITE-ProRule" id="PRU00284"/>
    </source>
</evidence>
<keyword evidence="3 8" id="KW-1133">Transmembrane helix</keyword>
<keyword evidence="4 8" id="KW-0472">Membrane</keyword>
<evidence type="ECO:0000313" key="12">
    <source>
        <dbReference type="Proteomes" id="UP000182350"/>
    </source>
</evidence>
<dbReference type="PANTHER" id="PTHR32089:SF119">
    <property type="entry name" value="METHYL-ACCEPTING CHEMOTAXIS PROTEIN CTPL"/>
    <property type="match status" value="1"/>
</dbReference>
<reference evidence="11 12" key="1">
    <citation type="submission" date="2016-11" db="EMBL/GenBank/DDBJ databases">
        <authorList>
            <person name="Jaros S."/>
            <person name="Januszkiewicz K."/>
            <person name="Wedrychowicz H."/>
        </authorList>
    </citation>
    <scope>NUCLEOTIDE SEQUENCE [LARGE SCALE GENOMIC DNA]</scope>
    <source>
        <strain evidence="11 12">DSM 21637</strain>
    </source>
</reference>
<dbReference type="PROSITE" id="PS50885">
    <property type="entry name" value="HAMP"/>
    <property type="match status" value="1"/>
</dbReference>
<dbReference type="GO" id="GO:0016020">
    <property type="term" value="C:membrane"/>
    <property type="evidence" value="ECO:0007669"/>
    <property type="project" value="UniProtKB-SubCell"/>
</dbReference>
<feature type="transmembrane region" description="Helical" evidence="8">
    <location>
        <begin position="12"/>
        <end position="32"/>
    </location>
</feature>
<feature type="domain" description="Methyl-accepting transducer" evidence="9">
    <location>
        <begin position="270"/>
        <end position="506"/>
    </location>
</feature>
<comment type="subcellular location">
    <subcellularLocation>
        <location evidence="1">Membrane</location>
        <topology evidence="1">Multi-pass membrane protein</topology>
    </subcellularLocation>
</comment>
<dbReference type="SMART" id="SM00304">
    <property type="entry name" value="HAMP"/>
    <property type="match status" value="2"/>
</dbReference>